<dbReference type="Proteomes" id="UP001165960">
    <property type="component" value="Unassembled WGS sequence"/>
</dbReference>
<name>A0ACC2TP90_9FUNG</name>
<organism evidence="1 2">
    <name type="scientific">Entomophthora muscae</name>
    <dbReference type="NCBI Taxonomy" id="34485"/>
    <lineage>
        <taxon>Eukaryota</taxon>
        <taxon>Fungi</taxon>
        <taxon>Fungi incertae sedis</taxon>
        <taxon>Zoopagomycota</taxon>
        <taxon>Entomophthoromycotina</taxon>
        <taxon>Entomophthoromycetes</taxon>
        <taxon>Entomophthorales</taxon>
        <taxon>Entomophthoraceae</taxon>
        <taxon>Entomophthora</taxon>
    </lineage>
</organism>
<protein>
    <submittedName>
        <fullName evidence="1">Uncharacterized protein</fullName>
    </submittedName>
</protein>
<keyword evidence="2" id="KW-1185">Reference proteome</keyword>
<proteinExistence type="predicted"/>
<comment type="caution">
    <text evidence="1">The sequence shown here is derived from an EMBL/GenBank/DDBJ whole genome shotgun (WGS) entry which is preliminary data.</text>
</comment>
<evidence type="ECO:0000313" key="2">
    <source>
        <dbReference type="Proteomes" id="UP001165960"/>
    </source>
</evidence>
<evidence type="ECO:0000313" key="1">
    <source>
        <dbReference type="EMBL" id="KAJ9076493.1"/>
    </source>
</evidence>
<reference evidence="1" key="1">
    <citation type="submission" date="2022-04" db="EMBL/GenBank/DDBJ databases">
        <title>Genome of the entomopathogenic fungus Entomophthora muscae.</title>
        <authorList>
            <person name="Elya C."/>
            <person name="Lovett B.R."/>
            <person name="Lee E."/>
            <person name="Macias A.M."/>
            <person name="Hajek A.E."/>
            <person name="De Bivort B.L."/>
            <person name="Kasson M.T."/>
            <person name="De Fine Licht H.H."/>
            <person name="Stajich J.E."/>
        </authorList>
    </citation>
    <scope>NUCLEOTIDE SEQUENCE</scope>
    <source>
        <strain evidence="1">Berkeley</strain>
    </source>
</reference>
<accession>A0ACC2TP90</accession>
<gene>
    <name evidence="1" type="ORF">DSO57_1025655</name>
</gene>
<dbReference type="EMBL" id="QTSX02002275">
    <property type="protein sequence ID" value="KAJ9076493.1"/>
    <property type="molecule type" value="Genomic_DNA"/>
</dbReference>
<sequence length="144" mass="15841">MFFLVFFFGCLFCSFFSLFSFCPSHTLATHILLPLLCPCQTAPALDLVFLPITWICHQHEGYSTAPSLPDAPPTQDFGKLGFVYITVLGLVIVAPLGWCPLSCSKLPGLHSAFVSGLPARLPPLWGPPLWGLRLHGLWSFSSYV</sequence>